<dbReference type="Proteomes" id="UP000652761">
    <property type="component" value="Unassembled WGS sequence"/>
</dbReference>
<organism evidence="2 3">
    <name type="scientific">Colocasia esculenta</name>
    <name type="common">Wild taro</name>
    <name type="synonym">Arum esculentum</name>
    <dbReference type="NCBI Taxonomy" id="4460"/>
    <lineage>
        <taxon>Eukaryota</taxon>
        <taxon>Viridiplantae</taxon>
        <taxon>Streptophyta</taxon>
        <taxon>Embryophyta</taxon>
        <taxon>Tracheophyta</taxon>
        <taxon>Spermatophyta</taxon>
        <taxon>Magnoliopsida</taxon>
        <taxon>Liliopsida</taxon>
        <taxon>Araceae</taxon>
        <taxon>Aroideae</taxon>
        <taxon>Colocasieae</taxon>
        <taxon>Colocasia</taxon>
    </lineage>
</organism>
<keyword evidence="3" id="KW-1185">Reference proteome</keyword>
<evidence type="ECO:0000259" key="1">
    <source>
        <dbReference type="Pfam" id="PF02845"/>
    </source>
</evidence>
<dbReference type="OrthoDB" id="1732669at2759"/>
<sequence>MSTLVLGKRSSSCFFEELQHHPAAGAATTPPPTSSASKRARFAASPLRLSHSLSLASSPLPCLPEFSSSHAPAGASDISSKNRATSPGHLRSLYPHIDEQVLERALEASSNDLDSAINSLDHVCVESTMEHLQSAADILVEDICAVSQPFAEAVNNLPAGVNEWVDLFVREMMDATEISEARSRASKVLQVLEKSVINRTSAEVTQSFCK</sequence>
<name>A0A843TLE4_COLES</name>
<dbReference type="GO" id="GO:0043130">
    <property type="term" value="F:ubiquitin binding"/>
    <property type="evidence" value="ECO:0007669"/>
    <property type="project" value="InterPro"/>
</dbReference>
<proteinExistence type="predicted"/>
<dbReference type="PANTHER" id="PTHR31245">
    <property type="entry name" value="UBIQUITIN SYSTEM COMPONENT CUE PROTEIN"/>
    <property type="match status" value="1"/>
</dbReference>
<reference evidence="2" key="1">
    <citation type="submission" date="2017-07" db="EMBL/GenBank/DDBJ databases">
        <title>Taro Niue Genome Assembly and Annotation.</title>
        <authorList>
            <person name="Atibalentja N."/>
            <person name="Keating K."/>
            <person name="Fields C.J."/>
        </authorList>
    </citation>
    <scope>NUCLEOTIDE SEQUENCE</scope>
    <source>
        <strain evidence="2">Niue_2</strain>
        <tissue evidence="2">Leaf</tissue>
    </source>
</reference>
<dbReference type="Gene3D" id="1.10.8.10">
    <property type="entry name" value="DNA helicase RuvA subunit, C-terminal domain"/>
    <property type="match status" value="1"/>
</dbReference>
<dbReference type="InterPro" id="IPR009060">
    <property type="entry name" value="UBA-like_sf"/>
</dbReference>
<dbReference type="AlphaFoldDB" id="A0A843TLE4"/>
<evidence type="ECO:0000313" key="2">
    <source>
        <dbReference type="EMBL" id="MQL71046.1"/>
    </source>
</evidence>
<dbReference type="CDD" id="cd14279">
    <property type="entry name" value="CUE"/>
    <property type="match status" value="1"/>
</dbReference>
<protein>
    <recommendedName>
        <fullName evidence="1">CUE domain-containing protein</fullName>
    </recommendedName>
</protein>
<comment type="caution">
    <text evidence="2">The sequence shown here is derived from an EMBL/GenBank/DDBJ whole genome shotgun (WGS) entry which is preliminary data.</text>
</comment>
<evidence type="ECO:0000313" key="3">
    <source>
        <dbReference type="Proteomes" id="UP000652761"/>
    </source>
</evidence>
<dbReference type="PANTHER" id="PTHR31245:SF1">
    <property type="entry name" value="UBIQUITIN SYSTEM COMPONENT CUE PROTEIN"/>
    <property type="match status" value="1"/>
</dbReference>
<dbReference type="Pfam" id="PF02845">
    <property type="entry name" value="CUE"/>
    <property type="match status" value="1"/>
</dbReference>
<feature type="non-terminal residue" evidence="2">
    <location>
        <position position="1"/>
    </location>
</feature>
<gene>
    <name evidence="2" type="ORF">Taro_003386</name>
</gene>
<dbReference type="EMBL" id="NMUH01000087">
    <property type="protein sequence ID" value="MQL71046.1"/>
    <property type="molecule type" value="Genomic_DNA"/>
</dbReference>
<dbReference type="SUPFAM" id="SSF46934">
    <property type="entry name" value="UBA-like"/>
    <property type="match status" value="1"/>
</dbReference>
<feature type="domain" description="CUE" evidence="1">
    <location>
        <begin position="89"/>
        <end position="120"/>
    </location>
</feature>
<dbReference type="InterPro" id="IPR003892">
    <property type="entry name" value="CUE"/>
</dbReference>
<accession>A0A843TLE4</accession>